<proteinExistence type="predicted"/>
<dbReference type="RefSeq" id="WP_145363211.1">
    <property type="nucleotide sequence ID" value="NZ_CP036268.1"/>
</dbReference>
<dbReference type="AlphaFoldDB" id="A0A517QZJ4"/>
<feature type="region of interest" description="Disordered" evidence="1">
    <location>
        <begin position="42"/>
        <end position="97"/>
    </location>
</feature>
<gene>
    <name evidence="2" type="ORF">Pan189_14280</name>
</gene>
<name>A0A517QZJ4_9PLAN</name>
<protein>
    <submittedName>
        <fullName evidence="2">Uncharacterized protein</fullName>
    </submittedName>
</protein>
<evidence type="ECO:0000313" key="3">
    <source>
        <dbReference type="Proteomes" id="UP000317318"/>
    </source>
</evidence>
<organism evidence="2 3">
    <name type="scientific">Stratiformator vulcanicus</name>
    <dbReference type="NCBI Taxonomy" id="2527980"/>
    <lineage>
        <taxon>Bacteria</taxon>
        <taxon>Pseudomonadati</taxon>
        <taxon>Planctomycetota</taxon>
        <taxon>Planctomycetia</taxon>
        <taxon>Planctomycetales</taxon>
        <taxon>Planctomycetaceae</taxon>
        <taxon>Stratiformator</taxon>
    </lineage>
</organism>
<keyword evidence="3" id="KW-1185">Reference proteome</keyword>
<reference evidence="2 3" key="1">
    <citation type="submission" date="2019-02" db="EMBL/GenBank/DDBJ databases">
        <title>Deep-cultivation of Planctomycetes and their phenomic and genomic characterization uncovers novel biology.</title>
        <authorList>
            <person name="Wiegand S."/>
            <person name="Jogler M."/>
            <person name="Boedeker C."/>
            <person name="Pinto D."/>
            <person name="Vollmers J."/>
            <person name="Rivas-Marin E."/>
            <person name="Kohn T."/>
            <person name="Peeters S.H."/>
            <person name="Heuer A."/>
            <person name="Rast P."/>
            <person name="Oberbeckmann S."/>
            <person name="Bunk B."/>
            <person name="Jeske O."/>
            <person name="Meyerdierks A."/>
            <person name="Storesund J.E."/>
            <person name="Kallscheuer N."/>
            <person name="Luecker S."/>
            <person name="Lage O.M."/>
            <person name="Pohl T."/>
            <person name="Merkel B.J."/>
            <person name="Hornburger P."/>
            <person name="Mueller R.-W."/>
            <person name="Bruemmer F."/>
            <person name="Labrenz M."/>
            <person name="Spormann A.M."/>
            <person name="Op den Camp H."/>
            <person name="Overmann J."/>
            <person name="Amann R."/>
            <person name="Jetten M.S.M."/>
            <person name="Mascher T."/>
            <person name="Medema M.H."/>
            <person name="Devos D.P."/>
            <person name="Kaster A.-K."/>
            <person name="Ovreas L."/>
            <person name="Rohde M."/>
            <person name="Galperin M.Y."/>
            <person name="Jogler C."/>
        </authorList>
    </citation>
    <scope>NUCLEOTIDE SEQUENCE [LARGE SCALE GENOMIC DNA]</scope>
    <source>
        <strain evidence="2 3">Pan189</strain>
    </source>
</reference>
<dbReference type="EMBL" id="CP036268">
    <property type="protein sequence ID" value="QDT37062.1"/>
    <property type="molecule type" value="Genomic_DNA"/>
</dbReference>
<accession>A0A517QZJ4</accession>
<dbReference type="OrthoDB" id="213598at2"/>
<feature type="compositionally biased region" description="Pro residues" evidence="1">
    <location>
        <begin position="65"/>
        <end position="82"/>
    </location>
</feature>
<dbReference type="KEGG" id="svp:Pan189_14280"/>
<dbReference type="Proteomes" id="UP000317318">
    <property type="component" value="Chromosome"/>
</dbReference>
<evidence type="ECO:0000313" key="2">
    <source>
        <dbReference type="EMBL" id="QDT37062.1"/>
    </source>
</evidence>
<sequence length="382" mass="41718">MDVALLCAAALLAAPPDTESDGSFSSYHFAEGYDEVVRAQSPFYDELPPPGGDFGNPPTTFDPGGIPPSNGPGFPAQPPPTGPYNGDPFAAPGGTFGAPVPQYGSGGSFYTYGTNGPQPYRPGYSFDFDAGYLFDSGASSPYGSLAITEFDLELANTKIFGNGTAFTFANEFDVRLFDGPTSPNLGVFNGVPADVYRFGWDFVLDVPVAPQWSAQLAFNPSINTDFGNGLSREAFQFDGRGVLFYQASPQFTFAGGVGYWDRLDDMIIPYGGIIWTPNDRWEIRALFPKSRITYFAGHMWGKPTWIYADIEYNVESWEVERGGRRDQMQMEDVRLVLGARKDQGWGTTFIEGGYVFNREFDFKRGGGFGVDDGAIIRGGIRF</sequence>
<evidence type="ECO:0000256" key="1">
    <source>
        <dbReference type="SAM" id="MobiDB-lite"/>
    </source>
</evidence>